<keyword evidence="4" id="KW-1185">Reference proteome</keyword>
<keyword evidence="2" id="KW-0812">Transmembrane</keyword>
<feature type="region of interest" description="Disordered" evidence="1">
    <location>
        <begin position="271"/>
        <end position="295"/>
    </location>
</feature>
<evidence type="ECO:0000256" key="2">
    <source>
        <dbReference type="SAM" id="Phobius"/>
    </source>
</evidence>
<keyword evidence="2" id="KW-1133">Transmembrane helix</keyword>
<proteinExistence type="predicted"/>
<evidence type="ECO:0000256" key="1">
    <source>
        <dbReference type="SAM" id="MobiDB-lite"/>
    </source>
</evidence>
<dbReference type="KEGG" id="vab:WPS_06390"/>
<dbReference type="EMBL" id="AP025523">
    <property type="protein sequence ID" value="BDE05363.1"/>
    <property type="molecule type" value="Genomic_DNA"/>
</dbReference>
<reference evidence="3 4" key="1">
    <citation type="journal article" date="2022" name="ISME Commun">
        <title>Vulcanimicrobium alpinus gen. nov. sp. nov., the first cultivated representative of the candidate phylum 'Eremiobacterota', is a metabolically versatile aerobic anoxygenic phototroph.</title>
        <authorList>
            <person name="Yabe S."/>
            <person name="Muto K."/>
            <person name="Abe K."/>
            <person name="Yokota A."/>
            <person name="Staudigel H."/>
            <person name="Tebo B.M."/>
        </authorList>
    </citation>
    <scope>NUCLEOTIDE SEQUENCE [LARGE SCALE GENOMIC DNA]</scope>
    <source>
        <strain evidence="3 4">WC8-2</strain>
    </source>
</reference>
<dbReference type="RefSeq" id="WP_317996410.1">
    <property type="nucleotide sequence ID" value="NZ_AP025523.1"/>
</dbReference>
<evidence type="ECO:0000313" key="4">
    <source>
        <dbReference type="Proteomes" id="UP001317532"/>
    </source>
</evidence>
<name>A0AAN1XW65_UNVUL</name>
<gene>
    <name evidence="3" type="ORF">WPS_06390</name>
</gene>
<sequence length="434" mass="47153">MKFRLRIPNLVSSTVDTRLQQYHPVLDGSDVVVRNRWNLPPNTVALIGRRAVFVALDLLRWHWEQDFGGHLFLVVTSADGRDASIVEAGPLHANGTGALVPYAYPEEAFDEDRLIDFAPEVIAPPHGMDGPAFCALVRSVHLAYDGDQRYRAIEIPFLRVGRDSNSYAIGVLLAACIDPRAIPRGPREALHRELLGYPGTEDPVHRGNFGIYPGAPLPLEDGATALAYHTADGDVLAVVIGGEPDDSARLPDDTTVALDRFGRCVLSSAEAQQRGLPQRRTEPPAHLRARRRFPPDPAPQGACITLLRDGVPVALAPGDRHRGTIVRRHDALGTAVLQADDAAWTLPLNELGVELRDPKRVDALVRVGNELTVGLHRDRHPKLDAHGPAAAGDLFSGRRVHLPRQVHVAGAAAIGAATLAAAGLTWWALRRRAR</sequence>
<feature type="transmembrane region" description="Helical" evidence="2">
    <location>
        <begin position="408"/>
        <end position="429"/>
    </location>
</feature>
<keyword evidence="2" id="KW-0472">Membrane</keyword>
<dbReference type="AlphaFoldDB" id="A0AAN1XW65"/>
<evidence type="ECO:0000313" key="3">
    <source>
        <dbReference type="EMBL" id="BDE05363.1"/>
    </source>
</evidence>
<accession>A0AAN1XW65</accession>
<organism evidence="3 4">
    <name type="scientific">Vulcanimicrobium alpinum</name>
    <dbReference type="NCBI Taxonomy" id="3016050"/>
    <lineage>
        <taxon>Bacteria</taxon>
        <taxon>Bacillati</taxon>
        <taxon>Vulcanimicrobiota</taxon>
        <taxon>Vulcanimicrobiia</taxon>
        <taxon>Vulcanimicrobiales</taxon>
        <taxon>Vulcanimicrobiaceae</taxon>
        <taxon>Vulcanimicrobium</taxon>
    </lineage>
</organism>
<protein>
    <submittedName>
        <fullName evidence="3">Uncharacterized protein</fullName>
    </submittedName>
</protein>
<dbReference type="Proteomes" id="UP001317532">
    <property type="component" value="Chromosome"/>
</dbReference>